<evidence type="ECO:0000313" key="12">
    <source>
        <dbReference type="Proteomes" id="UP000472270"/>
    </source>
</evidence>
<reference evidence="11" key="2">
    <citation type="submission" date="2025-09" db="UniProtKB">
        <authorList>
            <consortium name="Ensembl"/>
        </authorList>
    </citation>
    <scope>IDENTIFICATION</scope>
</reference>
<dbReference type="Proteomes" id="UP000472270">
    <property type="component" value="Unassembled WGS sequence"/>
</dbReference>
<keyword evidence="6 7" id="KW-0238">DNA-binding</keyword>
<dbReference type="InterPro" id="IPR013087">
    <property type="entry name" value="Znf_C2H2_type"/>
</dbReference>
<accession>A0A673K049</accession>
<evidence type="ECO:0008006" key="13">
    <source>
        <dbReference type="Google" id="ProtNLM"/>
    </source>
</evidence>
<keyword evidence="3" id="KW-0677">Repeat</keyword>
<dbReference type="PROSITE" id="PS00028">
    <property type="entry name" value="ZINC_FINGER_C2H2_1"/>
    <property type="match status" value="1"/>
</dbReference>
<dbReference type="GO" id="GO:0008270">
    <property type="term" value="F:zinc ion binding"/>
    <property type="evidence" value="ECO:0007669"/>
    <property type="project" value="UniProtKB-KW"/>
</dbReference>
<evidence type="ECO:0000256" key="2">
    <source>
        <dbReference type="ARBA" id="ARBA00022723"/>
    </source>
</evidence>
<dbReference type="GO" id="GO:0000981">
    <property type="term" value="F:DNA-binding transcription factor activity, RNA polymerase II-specific"/>
    <property type="evidence" value="ECO:0007669"/>
    <property type="project" value="TreeGrafter"/>
</dbReference>
<dbReference type="PANTHER" id="PTHR45891:SF4">
    <property type="entry name" value="ZINC FINGER HOMEOBOX PROTEIN 3"/>
    <property type="match status" value="1"/>
</dbReference>
<keyword evidence="6 7" id="KW-0371">Homeobox</keyword>
<dbReference type="InterPro" id="IPR051968">
    <property type="entry name" value="ZnFinger_Homeobox_TR"/>
</dbReference>
<dbReference type="GO" id="GO:0005634">
    <property type="term" value="C:nucleus"/>
    <property type="evidence" value="ECO:0007669"/>
    <property type="project" value="UniProtKB-SubCell"/>
</dbReference>
<dbReference type="CDD" id="cd00086">
    <property type="entry name" value="homeodomain"/>
    <property type="match status" value="1"/>
</dbReference>
<dbReference type="FunFam" id="1.10.10.60:FF:000096">
    <property type="entry name" value="Zinc finger homeobox protein 4"/>
    <property type="match status" value="1"/>
</dbReference>
<name>A0A673K049_9TELE</name>
<protein>
    <recommendedName>
        <fullName evidence="13">Homeobox domain-containing protein</fullName>
    </recommendedName>
</protein>
<dbReference type="GO" id="GO:0045664">
    <property type="term" value="P:regulation of neuron differentiation"/>
    <property type="evidence" value="ECO:0007669"/>
    <property type="project" value="TreeGrafter"/>
</dbReference>
<keyword evidence="5" id="KW-0863">Zinc-finger</keyword>
<dbReference type="GO" id="GO:0000978">
    <property type="term" value="F:RNA polymerase II cis-regulatory region sequence-specific DNA binding"/>
    <property type="evidence" value="ECO:0007669"/>
    <property type="project" value="TreeGrafter"/>
</dbReference>
<comment type="subcellular location">
    <subcellularLocation>
        <location evidence="1 6 7">Nucleus</location>
    </subcellularLocation>
</comment>
<feature type="DNA-binding region" description="Homeobox" evidence="6">
    <location>
        <begin position="170"/>
        <end position="229"/>
    </location>
</feature>
<dbReference type="InterPro" id="IPR009057">
    <property type="entry name" value="Homeodomain-like_sf"/>
</dbReference>
<dbReference type="Pfam" id="PF00046">
    <property type="entry name" value="Homeodomain"/>
    <property type="match status" value="1"/>
</dbReference>
<evidence type="ECO:0000259" key="10">
    <source>
        <dbReference type="PROSITE" id="PS50157"/>
    </source>
</evidence>
<evidence type="ECO:0000256" key="6">
    <source>
        <dbReference type="PROSITE-ProRule" id="PRU00108"/>
    </source>
</evidence>
<dbReference type="SUPFAM" id="SSF46689">
    <property type="entry name" value="Homeodomain-like"/>
    <property type="match status" value="1"/>
</dbReference>
<evidence type="ECO:0000256" key="1">
    <source>
        <dbReference type="ARBA" id="ARBA00004123"/>
    </source>
</evidence>
<dbReference type="InterPro" id="IPR001356">
    <property type="entry name" value="HD"/>
</dbReference>
<dbReference type="Gene3D" id="1.10.10.60">
    <property type="entry name" value="Homeodomain-like"/>
    <property type="match status" value="1"/>
</dbReference>
<evidence type="ECO:0000256" key="5">
    <source>
        <dbReference type="PROSITE-ProRule" id="PRU00042"/>
    </source>
</evidence>
<feature type="region of interest" description="Disordered" evidence="8">
    <location>
        <begin position="54"/>
        <end position="85"/>
    </location>
</feature>
<organism evidence="11 12">
    <name type="scientific">Sinocyclocheilus rhinocerous</name>
    <dbReference type="NCBI Taxonomy" id="307959"/>
    <lineage>
        <taxon>Eukaryota</taxon>
        <taxon>Metazoa</taxon>
        <taxon>Chordata</taxon>
        <taxon>Craniata</taxon>
        <taxon>Vertebrata</taxon>
        <taxon>Euteleostomi</taxon>
        <taxon>Actinopterygii</taxon>
        <taxon>Neopterygii</taxon>
        <taxon>Teleostei</taxon>
        <taxon>Ostariophysi</taxon>
        <taxon>Cypriniformes</taxon>
        <taxon>Cyprinidae</taxon>
        <taxon>Cyprininae</taxon>
        <taxon>Sinocyclocheilus</taxon>
    </lineage>
</organism>
<dbReference type="PROSITE" id="PS50071">
    <property type="entry name" value="HOMEOBOX_2"/>
    <property type="match status" value="1"/>
</dbReference>
<evidence type="ECO:0000256" key="8">
    <source>
        <dbReference type="SAM" id="MobiDB-lite"/>
    </source>
</evidence>
<evidence type="ECO:0000256" key="3">
    <source>
        <dbReference type="ARBA" id="ARBA00022737"/>
    </source>
</evidence>
<evidence type="ECO:0000256" key="7">
    <source>
        <dbReference type="RuleBase" id="RU000682"/>
    </source>
</evidence>
<feature type="domain" description="C2H2-type" evidence="10">
    <location>
        <begin position="4"/>
        <end position="32"/>
    </location>
</feature>
<evidence type="ECO:0000313" key="11">
    <source>
        <dbReference type="Ensembl" id="ENSSRHP00000059818.1"/>
    </source>
</evidence>
<feature type="compositionally biased region" description="Low complexity" evidence="8">
    <location>
        <begin position="74"/>
        <end position="85"/>
    </location>
</feature>
<evidence type="ECO:0000259" key="9">
    <source>
        <dbReference type="PROSITE" id="PS50071"/>
    </source>
</evidence>
<feature type="domain" description="Homeobox" evidence="9">
    <location>
        <begin position="168"/>
        <end position="228"/>
    </location>
</feature>
<evidence type="ECO:0000256" key="4">
    <source>
        <dbReference type="ARBA" id="ARBA00022833"/>
    </source>
</evidence>
<reference evidence="11" key="1">
    <citation type="submission" date="2025-08" db="UniProtKB">
        <authorList>
            <consortium name="Ensembl"/>
        </authorList>
    </citation>
    <scope>IDENTIFICATION</scope>
</reference>
<keyword evidence="2" id="KW-0479">Metal-binding</keyword>
<feature type="region of interest" description="Disordered" evidence="8">
    <location>
        <begin position="227"/>
        <end position="261"/>
    </location>
</feature>
<keyword evidence="4" id="KW-0862">Zinc</keyword>
<proteinExistence type="predicted"/>
<dbReference type="PANTHER" id="PTHR45891">
    <property type="entry name" value="ZINC FINGER HOMEOBOX PROTEIN"/>
    <property type="match status" value="1"/>
</dbReference>
<keyword evidence="6 7" id="KW-0539">Nucleus</keyword>
<dbReference type="Ensembl" id="ENSSRHT00000061485.1">
    <property type="protein sequence ID" value="ENSSRHP00000059818.1"/>
    <property type="gene ID" value="ENSSRHG00000029961.1"/>
</dbReference>
<keyword evidence="12" id="KW-1185">Reference proteome</keyword>
<dbReference type="SMART" id="SM00389">
    <property type="entry name" value="HOX"/>
    <property type="match status" value="1"/>
</dbReference>
<dbReference type="PROSITE" id="PS50157">
    <property type="entry name" value="ZINC_FINGER_C2H2_2"/>
    <property type="match status" value="1"/>
</dbReference>
<sequence>MEKLECESCGKLFSNALILKSHKEQIHRSIFPINSLEKFAKDYREQYDKLFPLRPATPEASPVSSPSPSPPAIPNSLVQQPQQQPVQPIIHASTLSATPATVSIPQVKAPLSQIPLPMELPLFPSLLMPPIPLQALTPQVPVHLPPVEAGLTPDLTQLYQQQLTPAMLHKRSSRTRFTDYQLRVLQDCFDANAYPKDDEFEQLSNLLNLSTRVIVVWFQNARQKARKNYENQGEGGRDSEHRDLSNDHEEEEMLNDLNETA</sequence>
<feature type="compositionally biased region" description="Basic and acidic residues" evidence="8">
    <location>
        <begin position="235"/>
        <end position="247"/>
    </location>
</feature>
<dbReference type="AlphaFoldDB" id="A0A673K049"/>